<keyword evidence="2" id="KW-0808">Transferase</keyword>
<accession>A0A392MQD8</accession>
<feature type="non-terminal residue" evidence="2">
    <location>
        <position position="1"/>
    </location>
</feature>
<protein>
    <submittedName>
        <fullName evidence="2">LINE-1 reverse transcriptase like</fullName>
    </submittedName>
</protein>
<dbReference type="InterPro" id="IPR036691">
    <property type="entry name" value="Endo/exonu/phosph_ase_sf"/>
</dbReference>
<keyword evidence="2" id="KW-0548">Nucleotidyltransferase</keyword>
<proteinExistence type="predicted"/>
<keyword evidence="2" id="KW-0695">RNA-directed DNA polymerase</keyword>
<gene>
    <name evidence="2" type="ORF">A2U01_0010597</name>
</gene>
<dbReference type="PANTHER" id="PTHR33710">
    <property type="entry name" value="BNAC02G09200D PROTEIN"/>
    <property type="match status" value="1"/>
</dbReference>
<dbReference type="Pfam" id="PF03372">
    <property type="entry name" value="Exo_endo_phos"/>
    <property type="match status" value="1"/>
</dbReference>
<name>A0A392MQD8_9FABA</name>
<dbReference type="PANTHER" id="PTHR33710:SF64">
    <property type="entry name" value="ENDONUCLEASE_EXONUCLEASE_PHOSPHATASE DOMAIN-CONTAINING PROTEIN"/>
    <property type="match status" value="1"/>
</dbReference>
<dbReference type="AlphaFoldDB" id="A0A392MQD8"/>
<evidence type="ECO:0000313" key="2">
    <source>
        <dbReference type="EMBL" id="MCH89697.1"/>
    </source>
</evidence>
<dbReference type="EMBL" id="LXQA010016687">
    <property type="protein sequence ID" value="MCH89697.1"/>
    <property type="molecule type" value="Genomic_DNA"/>
</dbReference>
<comment type="caution">
    <text evidence="2">The sequence shown here is derived from an EMBL/GenBank/DDBJ whole genome shotgun (WGS) entry which is preliminary data.</text>
</comment>
<reference evidence="2 3" key="1">
    <citation type="journal article" date="2018" name="Front. Plant Sci.">
        <title>Red Clover (Trifolium pratense) and Zigzag Clover (T. medium) - A Picture of Genomic Similarities and Differences.</title>
        <authorList>
            <person name="Dluhosova J."/>
            <person name="Istvanek J."/>
            <person name="Nedelnik J."/>
            <person name="Repkova J."/>
        </authorList>
    </citation>
    <scope>NUCLEOTIDE SEQUENCE [LARGE SCALE GENOMIC DNA]</scope>
    <source>
        <strain evidence="3">cv. 10/8</strain>
        <tissue evidence="2">Leaf</tissue>
    </source>
</reference>
<dbReference type="SUPFAM" id="SSF56219">
    <property type="entry name" value="DNase I-like"/>
    <property type="match status" value="1"/>
</dbReference>
<feature type="domain" description="Endonuclease/exonuclease/phosphatase" evidence="1">
    <location>
        <begin position="100"/>
        <end position="263"/>
    </location>
</feature>
<evidence type="ECO:0000313" key="3">
    <source>
        <dbReference type="Proteomes" id="UP000265520"/>
    </source>
</evidence>
<dbReference type="InterPro" id="IPR005135">
    <property type="entry name" value="Endo/exonuclease/phosphatase"/>
</dbReference>
<sequence>RNNNYAVVTKRSSPPKFCVDKKQACSISSAGDVLCCSSINSSDIRNCNKNFLAKFEQEVASKVWHGALELGVEETKKATFEDYLIHSLWGHKDVRWVVKEPKGLSGGMLVIWNSDSFKLLRSFDGNGFLGIKVEREGVVMHIVNIYSPCSLSGKRKLWEDLLAFKQQSGGGEWCIGGDFNAVLHSSERQGSSAGSRQGEIILFNRFVEEMEVIDVPVLGKKFSWFSSDGKSMSRIDRFLLSDGFITIHGISGQWIGDRDISDHCPIWLIVSSYNWGPRPFRVINGWLEHPEFFSFVENSWKGFDVHGNKAYILKEKFKLLKECLRKWNREVFGFLDLNIEKTVKDINDIEGLFGGDETDLELTRREGLNKEFWRQLHLKE</sequence>
<evidence type="ECO:0000259" key="1">
    <source>
        <dbReference type="Pfam" id="PF03372"/>
    </source>
</evidence>
<dbReference type="Gene3D" id="3.60.10.10">
    <property type="entry name" value="Endonuclease/exonuclease/phosphatase"/>
    <property type="match status" value="1"/>
</dbReference>
<dbReference type="GO" id="GO:0003964">
    <property type="term" value="F:RNA-directed DNA polymerase activity"/>
    <property type="evidence" value="ECO:0007669"/>
    <property type="project" value="UniProtKB-KW"/>
</dbReference>
<dbReference type="Proteomes" id="UP000265520">
    <property type="component" value="Unassembled WGS sequence"/>
</dbReference>
<feature type="non-terminal residue" evidence="2">
    <location>
        <position position="380"/>
    </location>
</feature>
<organism evidence="2 3">
    <name type="scientific">Trifolium medium</name>
    <dbReference type="NCBI Taxonomy" id="97028"/>
    <lineage>
        <taxon>Eukaryota</taxon>
        <taxon>Viridiplantae</taxon>
        <taxon>Streptophyta</taxon>
        <taxon>Embryophyta</taxon>
        <taxon>Tracheophyta</taxon>
        <taxon>Spermatophyta</taxon>
        <taxon>Magnoliopsida</taxon>
        <taxon>eudicotyledons</taxon>
        <taxon>Gunneridae</taxon>
        <taxon>Pentapetalae</taxon>
        <taxon>rosids</taxon>
        <taxon>fabids</taxon>
        <taxon>Fabales</taxon>
        <taxon>Fabaceae</taxon>
        <taxon>Papilionoideae</taxon>
        <taxon>50 kb inversion clade</taxon>
        <taxon>NPAAA clade</taxon>
        <taxon>Hologalegina</taxon>
        <taxon>IRL clade</taxon>
        <taxon>Trifolieae</taxon>
        <taxon>Trifolium</taxon>
    </lineage>
</organism>
<keyword evidence="3" id="KW-1185">Reference proteome</keyword>